<dbReference type="HOGENOM" id="CLU_1409709_0_0_1"/>
<dbReference type="OrthoDB" id="10252740at2759"/>
<keyword evidence="3" id="KW-1185">Reference proteome</keyword>
<proteinExistence type="predicted"/>
<sequence length="193" mass="21095">MAAVIHRSRRDASDLLKDWNMAGIAEQHHGTCSRRSPQTLIMAAPQAQAQQHEQAVNVHVAQRHHMGGQQGRPIMLHANMYPIKLDGKGQGTVRQYTVTIFPARPPPPGGTPRRGGPKSSSEAIKLVHALLCQRILNVGLQNTVRTGQHSLPQAPIQSIAYDGRKAAYSTKTLPLEDFAMAVELVHSSDKDNV</sequence>
<protein>
    <submittedName>
        <fullName evidence="2">Uncharacterized protein</fullName>
    </submittedName>
</protein>
<dbReference type="GeneID" id="25265808"/>
<evidence type="ECO:0000313" key="2">
    <source>
        <dbReference type="EMBL" id="KDN53250.1"/>
    </source>
</evidence>
<evidence type="ECO:0000256" key="1">
    <source>
        <dbReference type="SAM" id="MobiDB-lite"/>
    </source>
</evidence>
<reference evidence="2 3" key="1">
    <citation type="submission" date="2014-05" db="EMBL/GenBank/DDBJ databases">
        <title>Draft genome sequence of a rare smut relative, Tilletiaria anomala UBC 951.</title>
        <authorList>
            <consortium name="DOE Joint Genome Institute"/>
            <person name="Toome M."/>
            <person name="Kuo A."/>
            <person name="Henrissat B."/>
            <person name="Lipzen A."/>
            <person name="Tritt A."/>
            <person name="Yoshinaga Y."/>
            <person name="Zane M."/>
            <person name="Barry K."/>
            <person name="Grigoriev I.V."/>
            <person name="Spatafora J.W."/>
            <person name="Aimea M.C."/>
        </authorList>
    </citation>
    <scope>NUCLEOTIDE SEQUENCE [LARGE SCALE GENOMIC DNA]</scope>
    <source>
        <strain evidence="2 3">UBC 951</strain>
    </source>
</reference>
<dbReference type="EMBL" id="JMSN01000003">
    <property type="protein sequence ID" value="KDN53250.1"/>
    <property type="molecule type" value="Genomic_DNA"/>
</dbReference>
<name>A0A066WRF9_TILAU</name>
<dbReference type="RefSeq" id="XP_013246089.1">
    <property type="nucleotide sequence ID" value="XM_013390635.1"/>
</dbReference>
<feature type="region of interest" description="Disordered" evidence="1">
    <location>
        <begin position="100"/>
        <end position="121"/>
    </location>
</feature>
<gene>
    <name evidence="2" type="ORF">K437DRAFT_265908</name>
</gene>
<organism evidence="2 3">
    <name type="scientific">Tilletiaria anomala (strain ATCC 24038 / CBS 436.72 / UBC 951)</name>
    <dbReference type="NCBI Taxonomy" id="1037660"/>
    <lineage>
        <taxon>Eukaryota</taxon>
        <taxon>Fungi</taxon>
        <taxon>Dikarya</taxon>
        <taxon>Basidiomycota</taxon>
        <taxon>Ustilaginomycotina</taxon>
        <taxon>Exobasidiomycetes</taxon>
        <taxon>Georgefischeriales</taxon>
        <taxon>Tilletiariaceae</taxon>
        <taxon>Tilletiaria</taxon>
    </lineage>
</organism>
<comment type="caution">
    <text evidence="2">The sequence shown here is derived from an EMBL/GenBank/DDBJ whole genome shotgun (WGS) entry which is preliminary data.</text>
</comment>
<dbReference type="Proteomes" id="UP000027361">
    <property type="component" value="Unassembled WGS sequence"/>
</dbReference>
<evidence type="ECO:0000313" key="3">
    <source>
        <dbReference type="Proteomes" id="UP000027361"/>
    </source>
</evidence>
<accession>A0A066WRF9</accession>
<dbReference type="AlphaFoldDB" id="A0A066WRF9"/>
<dbReference type="InParanoid" id="A0A066WRF9"/>